<organism evidence="3 4">
    <name type="scientific">Plasmopara halstedii</name>
    <name type="common">Downy mildew of sunflower</name>
    <dbReference type="NCBI Taxonomy" id="4781"/>
    <lineage>
        <taxon>Eukaryota</taxon>
        <taxon>Sar</taxon>
        <taxon>Stramenopiles</taxon>
        <taxon>Oomycota</taxon>
        <taxon>Peronosporomycetes</taxon>
        <taxon>Peronosporales</taxon>
        <taxon>Peronosporaceae</taxon>
        <taxon>Plasmopara</taxon>
    </lineage>
</organism>
<sequence length="439" mass="48503">MRHQPFLATLLVTITLHASGIPSLAANVASSGVPLERPLSKLVGTVDKRHLKAGDAAELMETEERTRTFGTFFANAKQAKNVKITAGGATSTGVNIEKVQAAVKNFEAPKDFKATREVPVTQTVKSTKDADVNTSPGAPVHSGSVVKWLKGFMAKIKTLCRRNKSEPALAPSTVVISEMHPSAKSSAIIKDIEKTKVTKNVKPTTTEKKAEAVGEGSTPVTSTRTAGVETHPKNPKTEPELPRREPGVVGTSEIPSSPPSPKQLKDISRDTVEGADTPRYYGFNRPIDDRTKLYSYGDDQVAMNGAKLEKPGRKTEDASAPVNSWKQAVYDRKRGRVPELRRRRTLILRVKYFTTFPTVFIFHLARRHVDGSQRPSKWSLSLIWHPEYVDRSIQSCLFALKNKQPLWVPDQDLGQKWYILRPDDNGIQGVRTYEAFVAT</sequence>
<evidence type="ECO:0000256" key="2">
    <source>
        <dbReference type="SAM" id="SignalP"/>
    </source>
</evidence>
<dbReference type="Proteomes" id="UP000054928">
    <property type="component" value="Unassembled WGS sequence"/>
</dbReference>
<dbReference type="AlphaFoldDB" id="A0A0P1ABQ3"/>
<name>A0A0P1ABQ3_PLAHL</name>
<dbReference type="GeneID" id="36400454"/>
<evidence type="ECO:0000313" key="4">
    <source>
        <dbReference type="Proteomes" id="UP000054928"/>
    </source>
</evidence>
<feature type="signal peptide" evidence="2">
    <location>
        <begin position="1"/>
        <end position="20"/>
    </location>
</feature>
<reference evidence="4" key="1">
    <citation type="submission" date="2014-09" db="EMBL/GenBank/DDBJ databases">
        <authorList>
            <person name="Sharma Rahul"/>
            <person name="Thines Marco"/>
        </authorList>
    </citation>
    <scope>NUCLEOTIDE SEQUENCE [LARGE SCALE GENOMIC DNA]</scope>
</reference>
<proteinExistence type="predicted"/>
<evidence type="ECO:0000313" key="3">
    <source>
        <dbReference type="EMBL" id="CEG37620.1"/>
    </source>
</evidence>
<keyword evidence="2" id="KW-0732">Signal</keyword>
<accession>A0A0P1ABQ3</accession>
<feature type="compositionally biased region" description="Basic and acidic residues" evidence="1">
    <location>
        <begin position="230"/>
        <end position="246"/>
    </location>
</feature>
<feature type="chain" id="PRO_5006058530" evidence="2">
    <location>
        <begin position="21"/>
        <end position="439"/>
    </location>
</feature>
<feature type="compositionally biased region" description="Basic and acidic residues" evidence="1">
    <location>
        <begin position="263"/>
        <end position="272"/>
    </location>
</feature>
<dbReference type="RefSeq" id="XP_024573989.1">
    <property type="nucleotide sequence ID" value="XM_024722965.1"/>
</dbReference>
<protein>
    <submittedName>
        <fullName evidence="3">RxLR-like protein</fullName>
    </submittedName>
</protein>
<dbReference type="EMBL" id="CCYD01000288">
    <property type="protein sequence ID" value="CEG37620.1"/>
    <property type="molecule type" value="Genomic_DNA"/>
</dbReference>
<keyword evidence="4" id="KW-1185">Reference proteome</keyword>
<feature type="region of interest" description="Disordered" evidence="1">
    <location>
        <begin position="200"/>
        <end position="283"/>
    </location>
</feature>
<evidence type="ECO:0000256" key="1">
    <source>
        <dbReference type="SAM" id="MobiDB-lite"/>
    </source>
</evidence>